<dbReference type="PaxDb" id="882-DVU_1712"/>
<keyword evidence="3" id="KW-1185">Reference proteome</keyword>
<feature type="region of interest" description="Disordered" evidence="1">
    <location>
        <begin position="1"/>
        <end position="54"/>
    </location>
</feature>
<dbReference type="eggNOG" id="ENOG5031K6V">
    <property type="taxonomic scope" value="Bacteria"/>
</dbReference>
<proteinExistence type="predicted"/>
<feature type="compositionally biased region" description="Basic residues" evidence="1">
    <location>
        <begin position="32"/>
        <end position="51"/>
    </location>
</feature>
<dbReference type="Proteomes" id="UP000002194">
    <property type="component" value="Chromosome"/>
</dbReference>
<dbReference type="EnsemblBacteria" id="AAS96189">
    <property type="protein sequence ID" value="AAS96189"/>
    <property type="gene ID" value="DVU_1712"/>
</dbReference>
<accession>Q72BC4</accession>
<dbReference type="KEGG" id="dvu:DVU_1712"/>
<protein>
    <submittedName>
        <fullName evidence="2">Uncharacterized protein</fullName>
    </submittedName>
</protein>
<dbReference type="AlphaFoldDB" id="Q72BC4"/>
<reference evidence="2 3" key="1">
    <citation type="journal article" date="2004" name="Nat. Biotechnol.">
        <title>The genome sequence of the anaerobic, sulfate-reducing bacterium Desulfovibrio vulgaris Hildenborough.</title>
        <authorList>
            <person name="Heidelberg J.F."/>
            <person name="Seshadri R."/>
            <person name="Haveman S.A."/>
            <person name="Hemme C.L."/>
            <person name="Paulsen I.T."/>
            <person name="Kolonay J.F."/>
            <person name="Eisen J.A."/>
            <person name="Ward N."/>
            <person name="Methe B."/>
            <person name="Brinkac L.M."/>
            <person name="Daugherty S.C."/>
            <person name="Deboy R.T."/>
            <person name="Dodson R.J."/>
            <person name="Durkin A.S."/>
            <person name="Madupu R."/>
            <person name="Nelson W.C."/>
            <person name="Sullivan S.A."/>
            <person name="Fouts D."/>
            <person name="Haft D.H."/>
            <person name="Selengut J."/>
            <person name="Peterson J.D."/>
            <person name="Davidsen T.M."/>
            <person name="Zafar N."/>
            <person name="Zhou L."/>
            <person name="Radune D."/>
            <person name="Dimitrov G."/>
            <person name="Hance M."/>
            <person name="Tran K."/>
            <person name="Khouri H."/>
            <person name="Gill J."/>
            <person name="Utterback T.R."/>
            <person name="Feldblyum T.V."/>
            <person name="Wall J.D."/>
            <person name="Voordouw G."/>
            <person name="Fraser C.M."/>
        </authorList>
    </citation>
    <scope>NUCLEOTIDE SEQUENCE [LARGE SCALE GENOMIC DNA]</scope>
    <source>
        <strain evidence="3">ATCC 29579 / DSM 644 / NCIMB 8303 / VKM B-1760 / Hildenborough</strain>
    </source>
</reference>
<dbReference type="STRING" id="882.DVU_1712"/>
<gene>
    <name evidence="2" type="ordered locus">DVU_1712</name>
</gene>
<dbReference type="PATRIC" id="fig|882.5.peg.1577"/>
<dbReference type="HOGENOM" id="CLU_581057_0_0_7"/>
<feature type="compositionally biased region" description="Basic residues" evidence="1">
    <location>
        <begin position="9"/>
        <end position="23"/>
    </location>
</feature>
<evidence type="ECO:0000256" key="1">
    <source>
        <dbReference type="SAM" id="MobiDB-lite"/>
    </source>
</evidence>
<sequence length="533" mass="60337">MEPGSPRHPLVRTRREHHAATRHLHPEGTGGRARHRRPGLAARQPRHHAHGGHSLAASALRGGMQLGEQAAREERERSELRLATDVLAASDQYEREARAFEREFTEKNKGADAREAGAAFEQWHNENRGRYRERFAGNDKALFMFDRYSGRAAEGSIARGFAYGQQQDELYRKDTLAARETELVQFAASTDDMGAVRARRDEYAREAHALMPGRDLSAHLAGVDRSLAENAIRTRIVNGDVAGAEGLLTEYRAQLGDRYDEVAGQVRQQADKLYVLEHGQTLAQRFGGDIVGAVRHIRETEADTDRRQALESYVKSEWSFRESMEARAEREALKAERTTLKTALDAAQTPQDKARIIASASPENQGWLMAASRRSADEFFISGKAKVREAHRRIVEGDAVDFDDYRPFINDADLEVLHELSGNLDRKRLGAWSKKRFDQYMADAKLRGTAEERKAFSERAEAEFTEFMLDPATKTREQVDAWLFGTLGRKVVGRGMQFGGDAEKDHMRTRWKRTTRQFALAWRRSIGPKPRRG</sequence>
<evidence type="ECO:0000313" key="3">
    <source>
        <dbReference type="Proteomes" id="UP000002194"/>
    </source>
</evidence>
<dbReference type="EMBL" id="AE017285">
    <property type="protein sequence ID" value="AAS96189.1"/>
    <property type="molecule type" value="Genomic_DNA"/>
</dbReference>
<name>Q72BC4_NITV2</name>
<evidence type="ECO:0000313" key="2">
    <source>
        <dbReference type="EMBL" id="AAS96189.1"/>
    </source>
</evidence>
<organism evidence="2 3">
    <name type="scientific">Nitratidesulfovibrio vulgaris (strain ATCC 29579 / DSM 644 / CCUG 34227 / NCIMB 8303 / VKM B-1760 / Hildenborough)</name>
    <name type="common">Desulfovibrio vulgaris</name>
    <dbReference type="NCBI Taxonomy" id="882"/>
    <lineage>
        <taxon>Bacteria</taxon>
        <taxon>Pseudomonadati</taxon>
        <taxon>Thermodesulfobacteriota</taxon>
        <taxon>Desulfovibrionia</taxon>
        <taxon>Desulfovibrionales</taxon>
        <taxon>Desulfovibrionaceae</taxon>
        <taxon>Nitratidesulfovibrio</taxon>
    </lineage>
</organism>